<dbReference type="PANTHER" id="PTHR32481:SF0">
    <property type="entry name" value="AMINOPEPTIDASE YPDE-RELATED"/>
    <property type="match status" value="1"/>
</dbReference>
<feature type="binding site" evidence="8">
    <location>
        <position position="72"/>
    </location>
    <ligand>
        <name>Zn(2+)</name>
        <dbReference type="ChEBI" id="CHEBI:29105"/>
        <label>1</label>
    </ligand>
</feature>
<dbReference type="AlphaFoldDB" id="A0AAE3ANT5"/>
<dbReference type="PIRSF" id="PIRSF001123">
    <property type="entry name" value="PepA_GA"/>
    <property type="match status" value="1"/>
</dbReference>
<protein>
    <submittedName>
        <fullName evidence="9">M42 family peptidase</fullName>
    </submittedName>
</protein>
<feature type="binding site" evidence="8">
    <location>
        <position position="333"/>
    </location>
    <ligand>
        <name>Zn(2+)</name>
        <dbReference type="ChEBI" id="CHEBI:29105"/>
        <label>2</label>
    </ligand>
</feature>
<name>A0AAE3ANT5_9FIRM</name>
<dbReference type="InterPro" id="IPR008007">
    <property type="entry name" value="Peptidase_M42"/>
</dbReference>
<dbReference type="SUPFAM" id="SSF101821">
    <property type="entry name" value="Aminopeptidase/glucanase lid domain"/>
    <property type="match status" value="1"/>
</dbReference>
<evidence type="ECO:0000256" key="5">
    <source>
        <dbReference type="ARBA" id="ARBA00022801"/>
    </source>
</evidence>
<dbReference type="Gene3D" id="3.40.630.10">
    <property type="entry name" value="Zn peptidases"/>
    <property type="match status" value="1"/>
</dbReference>
<feature type="binding site" evidence="8">
    <location>
        <position position="217"/>
    </location>
    <ligand>
        <name>Zn(2+)</name>
        <dbReference type="ChEBI" id="CHEBI:29105"/>
        <label>2</label>
    </ligand>
</feature>
<dbReference type="SUPFAM" id="SSF53187">
    <property type="entry name" value="Zn-dependent exopeptidases"/>
    <property type="match status" value="1"/>
</dbReference>
<evidence type="ECO:0000256" key="2">
    <source>
        <dbReference type="ARBA" id="ARBA00022438"/>
    </source>
</evidence>
<dbReference type="InterPro" id="IPR051464">
    <property type="entry name" value="Peptidase_M42_aminopept"/>
</dbReference>
<dbReference type="PANTHER" id="PTHR32481">
    <property type="entry name" value="AMINOPEPTIDASE"/>
    <property type="match status" value="1"/>
</dbReference>
<keyword evidence="2" id="KW-0031">Aminopeptidase</keyword>
<dbReference type="Gene3D" id="2.40.30.40">
    <property type="entry name" value="Peptidase M42, domain 2"/>
    <property type="match status" value="1"/>
</dbReference>
<comment type="similarity">
    <text evidence="1 6">Belongs to the peptidase M42 family.</text>
</comment>
<keyword evidence="3" id="KW-0645">Protease</keyword>
<gene>
    <name evidence="9" type="ORF">LKD32_08950</name>
</gene>
<dbReference type="GO" id="GO:0006508">
    <property type="term" value="P:proteolysis"/>
    <property type="evidence" value="ECO:0007669"/>
    <property type="project" value="UniProtKB-KW"/>
</dbReference>
<reference evidence="9" key="1">
    <citation type="submission" date="2021-10" db="EMBL/GenBank/DDBJ databases">
        <title>Anaerobic single-cell dispensing facilitates the cultivation of human gut bacteria.</title>
        <authorList>
            <person name="Afrizal A."/>
        </authorList>
    </citation>
    <scope>NUCLEOTIDE SEQUENCE</scope>
    <source>
        <strain evidence="9">CLA-AA-H274</strain>
    </source>
</reference>
<keyword evidence="5" id="KW-0378">Hydrolase</keyword>
<feature type="binding site" evidence="8">
    <location>
        <position position="239"/>
    </location>
    <ligand>
        <name>Zn(2+)</name>
        <dbReference type="ChEBI" id="CHEBI:29105"/>
        <label>1</label>
    </ligand>
</feature>
<evidence type="ECO:0000256" key="1">
    <source>
        <dbReference type="ARBA" id="ARBA00006272"/>
    </source>
</evidence>
<evidence type="ECO:0000256" key="3">
    <source>
        <dbReference type="ARBA" id="ARBA00022670"/>
    </source>
</evidence>
<dbReference type="InterPro" id="IPR023367">
    <property type="entry name" value="Peptidase_M42_dom2"/>
</dbReference>
<organism evidence="9 10">
    <name type="scientific">Brotaphodocola catenula</name>
    <dbReference type="NCBI Taxonomy" id="2885361"/>
    <lineage>
        <taxon>Bacteria</taxon>
        <taxon>Bacillati</taxon>
        <taxon>Bacillota</taxon>
        <taxon>Clostridia</taxon>
        <taxon>Lachnospirales</taxon>
        <taxon>Lachnospiraceae</taxon>
        <taxon>Brotaphodocola</taxon>
    </lineage>
</organism>
<feature type="binding site" evidence="8">
    <location>
        <position position="184"/>
    </location>
    <ligand>
        <name>Zn(2+)</name>
        <dbReference type="ChEBI" id="CHEBI:29105"/>
        <label>1</label>
    </ligand>
</feature>
<dbReference type="RefSeq" id="WP_308451446.1">
    <property type="nucleotide sequence ID" value="NZ_JAJEPU010000023.1"/>
</dbReference>
<dbReference type="Pfam" id="PF05343">
    <property type="entry name" value="Peptidase_M42"/>
    <property type="match status" value="1"/>
</dbReference>
<dbReference type="EMBL" id="JAJEPU010000023">
    <property type="protein sequence ID" value="MCC2165006.1"/>
    <property type="molecule type" value="Genomic_DNA"/>
</dbReference>
<evidence type="ECO:0000313" key="10">
    <source>
        <dbReference type="Proteomes" id="UP001198962"/>
    </source>
</evidence>
<evidence type="ECO:0000313" key="9">
    <source>
        <dbReference type="EMBL" id="MCC2165006.1"/>
    </source>
</evidence>
<accession>A0AAE3ANT5</accession>
<sequence>MKLDRSMIEADFRALIGPLCDAVGPSGFEDEVADLLREQMAGYDVELSDDVMGNLIAYKKGNKKGSMLISAHMDEIGLIIRHIDKNGFLWVETLGGIAPQQFFGKRVIIKTETGHVDGIVQSLHPGRPDRCSEMPKSAQEFYIEVGAESREEALEMGIEEGNPISICYPVIFLGKHRVGAKALDDRALVFILLEVVKLLNGDKDVPDVYALFSTQEEVGARGAITAATRIKPDIAIALDMSLAVDIPGVSESRYINELGRGTSIKVMDKLSSGVGGILANRDLVRDMKKIAKVHEIPYQIEAYAAGATDASFMQTLNGGIKSGGIQIPMRYVHSYEVCDVRDVVDTVELLYWYVKEAEI</sequence>
<evidence type="ECO:0000256" key="8">
    <source>
        <dbReference type="PIRSR" id="PIRSR001123-2"/>
    </source>
</evidence>
<comment type="caution">
    <text evidence="9">The sequence shown here is derived from an EMBL/GenBank/DDBJ whole genome shotgun (WGS) entry which is preliminary data.</text>
</comment>
<keyword evidence="4 8" id="KW-0479">Metal-binding</keyword>
<evidence type="ECO:0000256" key="4">
    <source>
        <dbReference type="ARBA" id="ARBA00022723"/>
    </source>
</evidence>
<comment type="cofactor">
    <cofactor evidence="8">
        <name>a divalent metal cation</name>
        <dbReference type="ChEBI" id="CHEBI:60240"/>
    </cofactor>
    <text evidence="8">Binds 2 divalent metal cations per subunit.</text>
</comment>
<evidence type="ECO:0000256" key="6">
    <source>
        <dbReference type="PIRNR" id="PIRNR001123"/>
    </source>
</evidence>
<evidence type="ECO:0000256" key="7">
    <source>
        <dbReference type="PIRSR" id="PIRSR001123-1"/>
    </source>
</evidence>
<keyword evidence="10" id="KW-1185">Reference proteome</keyword>
<feature type="binding site" evidence="8">
    <location>
        <position position="184"/>
    </location>
    <ligand>
        <name>Zn(2+)</name>
        <dbReference type="ChEBI" id="CHEBI:29105"/>
        <label>2</label>
    </ligand>
</feature>
<dbReference type="GO" id="GO:0004177">
    <property type="term" value="F:aminopeptidase activity"/>
    <property type="evidence" value="ECO:0007669"/>
    <property type="project" value="UniProtKB-UniRule"/>
</dbReference>
<dbReference type="Proteomes" id="UP001198962">
    <property type="component" value="Unassembled WGS sequence"/>
</dbReference>
<dbReference type="GO" id="GO:0046872">
    <property type="term" value="F:metal ion binding"/>
    <property type="evidence" value="ECO:0007669"/>
    <property type="project" value="UniProtKB-UniRule"/>
</dbReference>
<proteinExistence type="inferred from homology"/>
<feature type="active site" description="Proton acceptor" evidence="7">
    <location>
        <position position="216"/>
    </location>
</feature>